<dbReference type="KEGG" id="rjg:CCGE525_17360"/>
<dbReference type="EMBL" id="CP032694">
    <property type="protein sequence ID" value="AYG60379.1"/>
    <property type="molecule type" value="Genomic_DNA"/>
</dbReference>
<dbReference type="InterPro" id="IPR032349">
    <property type="entry name" value="DUF4865"/>
</dbReference>
<keyword evidence="2" id="KW-1185">Reference proteome</keyword>
<dbReference type="Proteomes" id="UP000282195">
    <property type="component" value="Chromosome"/>
</dbReference>
<protein>
    <submittedName>
        <fullName evidence="1">DUF4865 family protein</fullName>
    </submittedName>
</protein>
<dbReference type="Pfam" id="PF16157">
    <property type="entry name" value="DUF4865"/>
    <property type="match status" value="1"/>
</dbReference>
<evidence type="ECO:0000313" key="2">
    <source>
        <dbReference type="Proteomes" id="UP000282195"/>
    </source>
</evidence>
<reference evidence="1 2" key="1">
    <citation type="submission" date="2018-10" db="EMBL/GenBank/DDBJ databases">
        <title>Rhizobium etli, R. leguminosarum and a new Rhizobium genospecies from Phaseolus dumosus.</title>
        <authorList>
            <person name="Ramirez-Puebla S.T."/>
            <person name="Rogel-Hernandez M.A."/>
            <person name="Guerrero G."/>
            <person name="Ormeno-Orrillo E."/>
            <person name="Martinez-Romero J.C."/>
            <person name="Negrete-Yankelevich S."/>
            <person name="Martinez-Romero E."/>
        </authorList>
    </citation>
    <scope>NUCLEOTIDE SEQUENCE [LARGE SCALE GENOMIC DNA]</scope>
    <source>
        <strain evidence="1 2">CCGE525</strain>
    </source>
</reference>
<dbReference type="OrthoDB" id="2065010at2"/>
<dbReference type="RefSeq" id="WP_120705356.1">
    <property type="nucleotide sequence ID" value="NZ_CP032694.1"/>
</dbReference>
<proteinExistence type="predicted"/>
<sequence length="190" mass="21265">MIAMQYSFTLPAGYDMAIIDHRVRDKGPMLDNFPGLKFKAYLTARKGDGATESRENLYAPFYIWEKDEGLSNFICGPGFVGLTDSFGWPQVRTWIVWAADVSPDIRNARFATREIVQIEPYAPLAEIRRRESDAAPVEIARGEALASVAAFEPTSWTRVRFRLLADLPKSILRPAVQAYAVGHLSLPDVS</sequence>
<accession>A0A387FPB8</accession>
<evidence type="ECO:0000313" key="1">
    <source>
        <dbReference type="EMBL" id="AYG60379.1"/>
    </source>
</evidence>
<name>A0A387FPB8_9HYPH</name>
<gene>
    <name evidence="1" type="ORF">CCGE525_17360</name>
</gene>
<organism evidence="1 2">
    <name type="scientific">Rhizobium jaguaris</name>
    <dbReference type="NCBI Taxonomy" id="1312183"/>
    <lineage>
        <taxon>Bacteria</taxon>
        <taxon>Pseudomonadati</taxon>
        <taxon>Pseudomonadota</taxon>
        <taxon>Alphaproteobacteria</taxon>
        <taxon>Hyphomicrobiales</taxon>
        <taxon>Rhizobiaceae</taxon>
        <taxon>Rhizobium/Agrobacterium group</taxon>
        <taxon>Rhizobium</taxon>
    </lineage>
</organism>
<dbReference type="AlphaFoldDB" id="A0A387FPB8"/>